<evidence type="ECO:0000313" key="3">
    <source>
        <dbReference type="Proteomes" id="UP000242705"/>
    </source>
</evidence>
<evidence type="ECO:0000313" key="2">
    <source>
        <dbReference type="EMBL" id="PSR20513.1"/>
    </source>
</evidence>
<keyword evidence="1" id="KW-1133">Transmembrane helix</keyword>
<sequence length="300" mass="33647">MQRTKWLVIGGIFVAMCGAIAYGIMREHGAPRVPHVISVPSHAVHRSLQALSIQSSQASAWATLQARHRVLMTTEWQTIVQQFPSLSQASLGQLTPEMMGMNRSVKGPLLETPEFHRTITTWQQDLKQIPRTVAPSGIPAAVWNDAWQQTVTDVNQAVGPDPLALDTQLAPHEGRAFQRLIAHRYALWHTWQAQKAWMTTVLVSVGPFRPPRHRVITWTVIRPPTQLSTQQLHVITLTRVPFIVTEYLTTTRHHTLAFAQSGFVILGLFDVHHVWHWALETLVLDPPTTVPSYPNVPAAS</sequence>
<comment type="caution">
    <text evidence="2">The sequence shown here is derived from an EMBL/GenBank/DDBJ whole genome shotgun (WGS) entry which is preliminary data.</text>
</comment>
<feature type="transmembrane region" description="Helical" evidence="1">
    <location>
        <begin position="6"/>
        <end position="25"/>
    </location>
</feature>
<dbReference type="AlphaFoldDB" id="A0A2T2WE58"/>
<name>A0A2T2WE58_SULTH</name>
<dbReference type="Proteomes" id="UP000242705">
    <property type="component" value="Unassembled WGS sequence"/>
</dbReference>
<keyword evidence="1" id="KW-0812">Transmembrane</keyword>
<proteinExistence type="predicted"/>
<gene>
    <name evidence="2" type="ORF">C7B47_17970</name>
</gene>
<organism evidence="2 3">
    <name type="scientific">Sulfobacillus thermosulfidooxidans</name>
    <dbReference type="NCBI Taxonomy" id="28034"/>
    <lineage>
        <taxon>Bacteria</taxon>
        <taxon>Bacillati</taxon>
        <taxon>Bacillota</taxon>
        <taxon>Clostridia</taxon>
        <taxon>Eubacteriales</taxon>
        <taxon>Clostridiales Family XVII. Incertae Sedis</taxon>
        <taxon>Sulfobacillus</taxon>
    </lineage>
</organism>
<dbReference type="EMBL" id="PXYX01000144">
    <property type="protein sequence ID" value="PSR20513.1"/>
    <property type="molecule type" value="Genomic_DNA"/>
</dbReference>
<accession>A0A2T2WE58</accession>
<protein>
    <submittedName>
        <fullName evidence="2">Uncharacterized protein</fullName>
    </submittedName>
</protein>
<keyword evidence="1" id="KW-0472">Membrane</keyword>
<reference evidence="2 3" key="1">
    <citation type="journal article" date="2014" name="BMC Genomics">
        <title>Comparison of environmental and isolate Sulfobacillus genomes reveals diverse carbon, sulfur, nitrogen, and hydrogen metabolisms.</title>
        <authorList>
            <person name="Justice N.B."/>
            <person name="Norman A."/>
            <person name="Brown C.T."/>
            <person name="Singh A."/>
            <person name="Thomas B.C."/>
            <person name="Banfield J.F."/>
        </authorList>
    </citation>
    <scope>NUCLEOTIDE SEQUENCE [LARGE SCALE GENOMIC DNA]</scope>
    <source>
        <strain evidence="2">AMDSBA5</strain>
    </source>
</reference>
<evidence type="ECO:0000256" key="1">
    <source>
        <dbReference type="SAM" id="Phobius"/>
    </source>
</evidence>